<dbReference type="InterPro" id="IPR002729">
    <property type="entry name" value="CRISPR-assoc_Cas1"/>
</dbReference>
<evidence type="ECO:0000256" key="10">
    <source>
        <dbReference type="HAMAP-Rule" id="MF_01470"/>
    </source>
</evidence>
<dbReference type="Proteomes" id="UP000019249">
    <property type="component" value="Unassembled WGS sequence"/>
</dbReference>
<dbReference type="PANTHER" id="PTHR34353:SF2">
    <property type="entry name" value="CRISPR-ASSOCIATED ENDONUCLEASE CAS1 1"/>
    <property type="match status" value="1"/>
</dbReference>
<keyword evidence="5 10" id="KW-0460">Magnesium</keyword>
<dbReference type="InterPro" id="IPR019855">
    <property type="entry name" value="CRISPR-assoc_Cas1_NMENI"/>
</dbReference>
<dbReference type="PANTHER" id="PTHR34353">
    <property type="entry name" value="CRISPR-ASSOCIATED ENDONUCLEASE CAS1 1"/>
    <property type="match status" value="1"/>
</dbReference>
<keyword evidence="4 10" id="KW-0378">Hydrolase</keyword>
<comment type="caution">
    <text evidence="11">The sequence shown here is derived from an EMBL/GenBank/DDBJ whole genome shotgun (WGS) entry which is preliminary data.</text>
</comment>
<dbReference type="Gene3D" id="1.20.120.920">
    <property type="entry name" value="CRISPR-associated endonuclease Cas1, C-terminal domain"/>
    <property type="match status" value="1"/>
</dbReference>
<sequence length="301" mass="35417">MTWRTVHIKESEYIRLKLDNLEISKQGNIFYIPLSDISVIILEGNHTTITTKLLSRLSKYNILVVICDDRYMPTGMYYSYGNFHRTAKRAQQQAAWEKRLKADIWKQVVKQKIRNQIDFMSSIIKDSERIHIMEEMYRQVRAGDETNREGHAAKLYFNALYGLDFTREKTCIENIAMNFGYSIIRSAMARMAAGQGLLLMLGVFHRNEYNAFNLVDDLMEPFRPLMDHWIHRVVLGKEEYLSYESRLEIIDFMNQPMEYKGKRSTVDQVMQKYVKSFVTAMEEGKVELLHPVSINDLVREN</sequence>
<dbReference type="EMBL" id="AODF01000045">
    <property type="protein sequence ID" value="EUJ25614.1"/>
    <property type="molecule type" value="Genomic_DNA"/>
</dbReference>
<comment type="subunit">
    <text evidence="9 10">Homodimer, forms a heterotetramer with a Cas2 homodimer.</text>
</comment>
<accession>A0ABP3ATZ6</accession>
<dbReference type="EC" id="3.1.-.-" evidence="10"/>
<organism evidence="11 12">
    <name type="scientific">Listeria floridensis FSL S10-1187</name>
    <dbReference type="NCBI Taxonomy" id="1265817"/>
    <lineage>
        <taxon>Bacteria</taxon>
        <taxon>Bacillati</taxon>
        <taxon>Bacillota</taxon>
        <taxon>Bacilli</taxon>
        <taxon>Bacillales</taxon>
        <taxon>Listeriaceae</taxon>
        <taxon>Listeria</taxon>
    </lineage>
</organism>
<keyword evidence="6 10" id="KW-0051">Antiviral defense</keyword>
<evidence type="ECO:0000256" key="4">
    <source>
        <dbReference type="ARBA" id="ARBA00022801"/>
    </source>
</evidence>
<evidence type="ECO:0000256" key="1">
    <source>
        <dbReference type="ARBA" id="ARBA00022722"/>
    </source>
</evidence>
<evidence type="ECO:0000313" key="12">
    <source>
        <dbReference type="Proteomes" id="UP000019249"/>
    </source>
</evidence>
<reference evidence="11 12" key="1">
    <citation type="journal article" date="2014" name="Int. J. Syst. Evol. Microbiol.">
        <title>Listeria floridensis sp. nov., Listeria aquatica sp. nov., Listeria cornellensis sp. nov., Listeria riparia sp. nov. and Listeria grandensis sp. nov., from agricultural and natural environments.</title>
        <authorList>
            <person name="den Bakker H.C."/>
            <person name="Warchocki S."/>
            <person name="Wright E.M."/>
            <person name="Allred A.F."/>
            <person name="Ahlstrom C."/>
            <person name="Manuel C.S."/>
            <person name="Stasiewicz M.J."/>
            <person name="Burrell A."/>
            <person name="Roof S."/>
            <person name="Strawn L."/>
            <person name="Fortes E.D."/>
            <person name="Nightingale K.K."/>
            <person name="Kephart D."/>
            <person name="Wiedmann M."/>
        </authorList>
    </citation>
    <scope>NUCLEOTIDE SEQUENCE [LARGE SCALE GENOMIC DNA]</scope>
    <source>
        <strain evidence="11 12">FSL S10-1187</strain>
    </source>
</reference>
<feature type="binding site" evidence="10">
    <location>
        <position position="205"/>
    </location>
    <ligand>
        <name>Mn(2+)</name>
        <dbReference type="ChEBI" id="CHEBI:29035"/>
    </ligand>
</feature>
<dbReference type="HAMAP" id="MF_01470">
    <property type="entry name" value="Cas1"/>
    <property type="match status" value="1"/>
</dbReference>
<proteinExistence type="inferred from homology"/>
<comment type="cofactor">
    <cofactor evidence="10">
        <name>Mg(2+)</name>
        <dbReference type="ChEBI" id="CHEBI:18420"/>
    </cofactor>
    <cofactor evidence="10">
        <name>Mn(2+)</name>
        <dbReference type="ChEBI" id="CHEBI:29035"/>
    </cofactor>
</comment>
<protein>
    <recommendedName>
        <fullName evidence="10">CRISPR-associated endonuclease Cas1</fullName>
        <ecNumber evidence="10">3.1.-.-</ecNumber>
    </recommendedName>
</protein>
<keyword evidence="8 10" id="KW-0464">Manganese</keyword>
<evidence type="ECO:0000256" key="2">
    <source>
        <dbReference type="ARBA" id="ARBA00022723"/>
    </source>
</evidence>
<dbReference type="Pfam" id="PF01867">
    <property type="entry name" value="Cas_Cas1"/>
    <property type="match status" value="1"/>
</dbReference>
<feature type="binding site" evidence="10">
    <location>
        <position position="220"/>
    </location>
    <ligand>
        <name>Mn(2+)</name>
        <dbReference type="ChEBI" id="CHEBI:29035"/>
    </ligand>
</feature>
<evidence type="ECO:0000313" key="11">
    <source>
        <dbReference type="EMBL" id="EUJ25614.1"/>
    </source>
</evidence>
<evidence type="ECO:0000256" key="6">
    <source>
        <dbReference type="ARBA" id="ARBA00023118"/>
    </source>
</evidence>
<evidence type="ECO:0000256" key="9">
    <source>
        <dbReference type="ARBA" id="ARBA00038592"/>
    </source>
</evidence>
<dbReference type="InterPro" id="IPR050646">
    <property type="entry name" value="Cas1"/>
</dbReference>
<feature type="binding site" evidence="10">
    <location>
        <position position="149"/>
    </location>
    <ligand>
        <name>Mn(2+)</name>
        <dbReference type="ChEBI" id="CHEBI:29035"/>
    </ligand>
</feature>
<evidence type="ECO:0000256" key="7">
    <source>
        <dbReference type="ARBA" id="ARBA00023125"/>
    </source>
</evidence>
<keyword evidence="12" id="KW-1185">Reference proteome</keyword>
<dbReference type="InterPro" id="IPR042206">
    <property type="entry name" value="CRISPR-assoc_Cas1_C"/>
</dbReference>
<keyword evidence="1 10" id="KW-0540">Nuclease</keyword>
<gene>
    <name evidence="10" type="primary">cas1</name>
    <name evidence="11" type="ORF">MFLO_15319</name>
</gene>
<comment type="similarity">
    <text evidence="10">Belongs to the CRISPR-associated endonuclease Cas1 family.</text>
</comment>
<keyword evidence="3 10" id="KW-0255">Endonuclease</keyword>
<evidence type="ECO:0000256" key="8">
    <source>
        <dbReference type="ARBA" id="ARBA00023211"/>
    </source>
</evidence>
<dbReference type="NCBIfam" id="TIGR00287">
    <property type="entry name" value="cas1"/>
    <property type="match status" value="1"/>
</dbReference>
<dbReference type="RefSeq" id="WP_036098528.1">
    <property type="nucleotide sequence ID" value="NZ_AODF01000045.1"/>
</dbReference>
<evidence type="ECO:0000256" key="5">
    <source>
        <dbReference type="ARBA" id="ARBA00022842"/>
    </source>
</evidence>
<dbReference type="NCBIfam" id="TIGR03639">
    <property type="entry name" value="cas1_NMENI"/>
    <property type="match status" value="1"/>
</dbReference>
<evidence type="ECO:0000256" key="3">
    <source>
        <dbReference type="ARBA" id="ARBA00022759"/>
    </source>
</evidence>
<comment type="function">
    <text evidence="10">CRISPR (clustered regularly interspaced short palindromic repeat), is an adaptive immune system that provides protection against mobile genetic elements (viruses, transposable elements and conjugative plasmids). CRISPR clusters contain spacers, sequences complementary to antecedent mobile elements, and target invading nucleic acids. CRISPR clusters are transcribed and processed into CRISPR RNA (crRNA). Acts as a dsDNA endonuclease. Involved in the integration of spacer DNA into the CRISPR cassette.</text>
</comment>
<dbReference type="Gene3D" id="3.100.10.20">
    <property type="entry name" value="CRISPR-associated endonuclease Cas1, N-terminal domain"/>
    <property type="match status" value="1"/>
</dbReference>
<name>A0ABP3ATZ6_9LIST</name>
<keyword evidence="2 10" id="KW-0479">Metal-binding</keyword>
<keyword evidence="7 10" id="KW-0238">DNA-binding</keyword>
<dbReference type="InterPro" id="IPR042211">
    <property type="entry name" value="CRISPR-assoc_Cas1_N"/>
</dbReference>